<dbReference type="AlphaFoldDB" id="A0A939S1Z1"/>
<dbReference type="EMBL" id="JAGEMI010000001">
    <property type="protein sequence ID" value="MBO1860816.1"/>
    <property type="molecule type" value="Genomic_DNA"/>
</dbReference>
<protein>
    <submittedName>
        <fullName evidence="1">Uncharacterized protein</fullName>
    </submittedName>
</protein>
<reference evidence="2 3" key="2">
    <citation type="journal article" date="2022" name="Int. J. Syst. Evol. Microbiol.">
        <title>Strains of Bradyrhizobium barranii sp. nov. associated with legumes native to Canada are symbionts of soybeans and belong to different subspecies (subsp. barranii subsp. nov. and subsp. apii subsp. nov.) and symbiovars (sv. glycinearum and sv. septentrionale).</title>
        <authorList>
            <person name="Bromfield E.S.P."/>
            <person name="Cloutier S."/>
            <person name="Wasai-Hara S."/>
            <person name="Minamisawa K."/>
        </authorList>
    </citation>
    <scope>NUCLEOTIDE SEQUENCE [LARGE SCALE GENOMIC DNA]</scope>
    <source>
        <strain evidence="2 3">144S4</strain>
    </source>
</reference>
<evidence type="ECO:0000313" key="1">
    <source>
        <dbReference type="EMBL" id="MBO1860816.1"/>
    </source>
</evidence>
<dbReference type="EMBL" id="CP086136">
    <property type="protein sequence ID" value="UEM13723.1"/>
    <property type="molecule type" value="Genomic_DNA"/>
</dbReference>
<evidence type="ECO:0000313" key="2">
    <source>
        <dbReference type="EMBL" id="UEM13723.1"/>
    </source>
</evidence>
<name>A0A939S1Z1_9BRAD</name>
<evidence type="ECO:0000313" key="3">
    <source>
        <dbReference type="Proteomes" id="UP000664702"/>
    </source>
</evidence>
<accession>A0A939S1Z1</accession>
<organism evidence="1">
    <name type="scientific">Bradyrhizobium barranii subsp. barranii</name>
    <dbReference type="NCBI Taxonomy" id="2823807"/>
    <lineage>
        <taxon>Bacteria</taxon>
        <taxon>Pseudomonadati</taxon>
        <taxon>Pseudomonadota</taxon>
        <taxon>Alphaproteobacteria</taxon>
        <taxon>Hyphomicrobiales</taxon>
        <taxon>Nitrobacteraceae</taxon>
        <taxon>Bradyrhizobium</taxon>
        <taxon>Bradyrhizobium barranii</taxon>
    </lineage>
</organism>
<reference evidence="1" key="1">
    <citation type="submission" date="2021-03" db="EMBL/GenBank/DDBJ databases">
        <title>Whole Genome Sequence of Bradyrhizobium sp. Strain 144S4.</title>
        <authorList>
            <person name="Bromfield E.S.P."/>
            <person name="Cloutier S."/>
        </authorList>
    </citation>
    <scope>NUCLEOTIDE SEQUENCE [LARGE SCALE GENOMIC DNA]</scope>
    <source>
        <strain evidence="1">144S4</strain>
    </source>
</reference>
<sequence>MTADDATDERAFREKQQRVYALVGHCILRFQHVEDYLEDVFASVLGGSRPRADAIFASVRGIDRKTEIIRAAATDLSGEPWDQLAPLLRRVKEASDVRGQIAHANPVQNGGLTRIKIKTGNGRVTEVVSVEQVSSSHWELHKKAKQTTIFTEEELLSEYNRTDSLYGDMIKFVASVKSLSV</sequence>
<dbReference type="KEGG" id="bban:J4G43_005285"/>
<dbReference type="Proteomes" id="UP000664702">
    <property type="component" value="Chromosome"/>
</dbReference>
<gene>
    <name evidence="2" type="ORF">J4G43_005285</name>
    <name evidence="1" type="ORF">J4G43_07485</name>
</gene>
<dbReference type="RefSeq" id="WP_208084210.1">
    <property type="nucleotide sequence ID" value="NZ_CP086136.1"/>
</dbReference>
<proteinExistence type="predicted"/>